<name>A0ABU4Y332_9HYPH</name>
<comment type="caution">
    <text evidence="2">The sequence shown here is derived from an EMBL/GenBank/DDBJ whole genome shotgun (WGS) entry which is preliminary data.</text>
</comment>
<gene>
    <name evidence="2" type="ORF">RFN28_19975</name>
</gene>
<protein>
    <submittedName>
        <fullName evidence="2">Uncharacterized protein</fullName>
    </submittedName>
</protein>
<evidence type="ECO:0000313" key="2">
    <source>
        <dbReference type="EMBL" id="MDX8480728.1"/>
    </source>
</evidence>
<accession>A0ABU4Y332</accession>
<sequence>MGNASLHFLKGMGYLISTVSVLLLAIVSWSSASKDLLLTACLLAGATTSIVGMFCRWLSYEIEKRQEESANKPTIRR</sequence>
<proteinExistence type="predicted"/>
<organism evidence="2 3">
    <name type="scientific">Mesorhizobium album</name>
    <dbReference type="NCBI Taxonomy" id="3072314"/>
    <lineage>
        <taxon>Bacteria</taxon>
        <taxon>Pseudomonadati</taxon>
        <taxon>Pseudomonadota</taxon>
        <taxon>Alphaproteobacteria</taxon>
        <taxon>Hyphomicrobiales</taxon>
        <taxon>Phyllobacteriaceae</taxon>
        <taxon>Mesorhizobium</taxon>
    </lineage>
</organism>
<evidence type="ECO:0000313" key="3">
    <source>
        <dbReference type="Proteomes" id="UP001287059"/>
    </source>
</evidence>
<feature type="transmembrane region" description="Helical" evidence="1">
    <location>
        <begin position="12"/>
        <end position="30"/>
    </location>
</feature>
<keyword evidence="1" id="KW-0812">Transmembrane</keyword>
<dbReference type="EMBL" id="JAVIIW010000023">
    <property type="protein sequence ID" value="MDX8480728.1"/>
    <property type="molecule type" value="Genomic_DNA"/>
</dbReference>
<keyword evidence="3" id="KW-1185">Reference proteome</keyword>
<dbReference type="Proteomes" id="UP001287059">
    <property type="component" value="Unassembled WGS sequence"/>
</dbReference>
<keyword evidence="1" id="KW-1133">Transmembrane helix</keyword>
<feature type="transmembrane region" description="Helical" evidence="1">
    <location>
        <begin position="36"/>
        <end position="58"/>
    </location>
</feature>
<reference evidence="2 3" key="1">
    <citation type="submission" date="2023-08" db="EMBL/GenBank/DDBJ databases">
        <title>Implementing the SeqCode for naming new Mesorhizobium species isolated from Vachellia karroo root nodules.</title>
        <authorList>
            <person name="Van Lill M."/>
        </authorList>
    </citation>
    <scope>NUCLEOTIDE SEQUENCE [LARGE SCALE GENOMIC DNA]</scope>
    <source>
        <strain evidence="2 3">VK24D</strain>
    </source>
</reference>
<keyword evidence="1" id="KW-0472">Membrane</keyword>
<dbReference type="RefSeq" id="WP_320289034.1">
    <property type="nucleotide sequence ID" value="NZ_JAVIIW010000023.1"/>
</dbReference>
<evidence type="ECO:0000256" key="1">
    <source>
        <dbReference type="SAM" id="Phobius"/>
    </source>
</evidence>